<evidence type="ECO:0000259" key="5">
    <source>
        <dbReference type="PROSITE" id="PS50004"/>
    </source>
</evidence>
<dbReference type="InterPro" id="IPR000008">
    <property type="entry name" value="C2_dom"/>
</dbReference>
<evidence type="ECO:0000256" key="1">
    <source>
        <dbReference type="ARBA" id="ARBA00022723"/>
    </source>
</evidence>
<evidence type="ECO:0000256" key="2">
    <source>
        <dbReference type="ARBA" id="ARBA00022837"/>
    </source>
</evidence>
<dbReference type="CDD" id="cd00030">
    <property type="entry name" value="C2"/>
    <property type="match status" value="1"/>
</dbReference>
<dbReference type="GO" id="GO:0005509">
    <property type="term" value="F:calcium ion binding"/>
    <property type="evidence" value="ECO:0007669"/>
    <property type="project" value="TreeGrafter"/>
</dbReference>
<protein>
    <recommendedName>
        <fullName evidence="5">C2 domain-containing protein</fullName>
    </recommendedName>
</protein>
<dbReference type="EMBL" id="HBNS01041218">
    <property type="protein sequence ID" value="CAE4639790.1"/>
    <property type="molecule type" value="Transcribed_RNA"/>
</dbReference>
<dbReference type="Pfam" id="PF00168">
    <property type="entry name" value="C2"/>
    <property type="match status" value="1"/>
</dbReference>
<keyword evidence="2" id="KW-0106">Calcium</keyword>
<reference evidence="6" key="1">
    <citation type="submission" date="2021-01" db="EMBL/GenBank/DDBJ databases">
        <authorList>
            <person name="Corre E."/>
            <person name="Pelletier E."/>
            <person name="Niang G."/>
            <person name="Scheremetjew M."/>
            <person name="Finn R."/>
            <person name="Kale V."/>
            <person name="Holt S."/>
            <person name="Cochrane G."/>
            <person name="Meng A."/>
            <person name="Brown T."/>
            <person name="Cohen L."/>
        </authorList>
    </citation>
    <scope>NUCLEOTIDE SEQUENCE</scope>
    <source>
        <strain evidence="6">GSO104</strain>
    </source>
</reference>
<gene>
    <name evidence="6" type="ORF">DBRI00130_LOCUS32091</name>
</gene>
<dbReference type="SMART" id="SM00239">
    <property type="entry name" value="C2"/>
    <property type="match status" value="1"/>
</dbReference>
<feature type="region of interest" description="Disordered" evidence="4">
    <location>
        <begin position="393"/>
        <end position="416"/>
    </location>
</feature>
<feature type="compositionally biased region" description="Low complexity" evidence="4">
    <location>
        <begin position="397"/>
        <end position="408"/>
    </location>
</feature>
<feature type="domain" description="C2" evidence="5">
    <location>
        <begin position="9"/>
        <end position="140"/>
    </location>
</feature>
<keyword evidence="1" id="KW-0479">Metal-binding</keyword>
<feature type="region of interest" description="Disordered" evidence="4">
    <location>
        <begin position="1"/>
        <end position="22"/>
    </location>
</feature>
<dbReference type="Gene3D" id="2.60.40.150">
    <property type="entry name" value="C2 domain"/>
    <property type="match status" value="1"/>
</dbReference>
<evidence type="ECO:0000256" key="3">
    <source>
        <dbReference type="SAM" id="Coils"/>
    </source>
</evidence>
<sequence>MTMTDSEGKEAPIEEEEELEESPKLYYVDVTVVSGSNLIPEEEEGLGNENKSEDPFVKLIDSVDAYCEVSIGGQMQSTKIIPKNKHPVWNERLEFVFSQKPKKMDVMVINDDVKSTDDLLGNGEFFFGAMFETQHPFQGSIRLSDNDKERGFLRLHIKCSLFSPLLMKRQLSTTRKELSHAQKEKQTMELTFQHKLDQMQSHHSQEIFIYEQRIAHAQTQLTNSNNRLQKIDMNYTKAHNHLKHQLHQLRLKQAAKDQQLTNMEKEILKAADKVLQTEHSQTTLQQQLAQTQQQAQSSIQQLSQTRSIVLQQAQELQEKANSFNQQLTSKEQQILDAGKKLAQITEEMECAKIDYHQKQHELDALKEKLLDYHHKLQQQQDAPKKQQEDLPITLDNTQKQQPEQTTTTSRGFTDESAAISQNDFDYGGHMMGCGVINACDEECTIM</sequence>
<evidence type="ECO:0000313" key="6">
    <source>
        <dbReference type="EMBL" id="CAE4639790.1"/>
    </source>
</evidence>
<proteinExistence type="predicted"/>
<dbReference type="PANTHER" id="PTHR45911:SF4">
    <property type="entry name" value="MULTIPLE C2 AND TRANSMEMBRANE DOMAIN-CONTAINING PROTEIN"/>
    <property type="match status" value="1"/>
</dbReference>
<dbReference type="PROSITE" id="PS50004">
    <property type="entry name" value="C2"/>
    <property type="match status" value="1"/>
</dbReference>
<dbReference type="GO" id="GO:0016020">
    <property type="term" value="C:membrane"/>
    <property type="evidence" value="ECO:0007669"/>
    <property type="project" value="TreeGrafter"/>
</dbReference>
<dbReference type="PANTHER" id="PTHR45911">
    <property type="entry name" value="C2 DOMAIN-CONTAINING PROTEIN"/>
    <property type="match status" value="1"/>
</dbReference>
<dbReference type="AlphaFoldDB" id="A0A7S4SAI7"/>
<feature type="coiled-coil region" evidence="3">
    <location>
        <begin position="299"/>
        <end position="382"/>
    </location>
</feature>
<keyword evidence="3" id="KW-0175">Coiled coil</keyword>
<accession>A0A7S4SAI7</accession>
<feature type="compositionally biased region" description="Basic and acidic residues" evidence="4">
    <location>
        <begin position="1"/>
        <end position="12"/>
    </location>
</feature>
<evidence type="ECO:0000256" key="4">
    <source>
        <dbReference type="SAM" id="MobiDB-lite"/>
    </source>
</evidence>
<organism evidence="6">
    <name type="scientific">Ditylum brightwellii</name>
    <dbReference type="NCBI Taxonomy" id="49249"/>
    <lineage>
        <taxon>Eukaryota</taxon>
        <taxon>Sar</taxon>
        <taxon>Stramenopiles</taxon>
        <taxon>Ochrophyta</taxon>
        <taxon>Bacillariophyta</taxon>
        <taxon>Mediophyceae</taxon>
        <taxon>Lithodesmiophycidae</taxon>
        <taxon>Lithodesmiales</taxon>
        <taxon>Lithodesmiaceae</taxon>
        <taxon>Ditylum</taxon>
    </lineage>
</organism>
<name>A0A7S4SAI7_9STRA</name>
<dbReference type="SUPFAM" id="SSF49562">
    <property type="entry name" value="C2 domain (Calcium/lipid-binding domain, CaLB)"/>
    <property type="match status" value="1"/>
</dbReference>
<dbReference type="InterPro" id="IPR035892">
    <property type="entry name" value="C2_domain_sf"/>
</dbReference>